<dbReference type="InterPro" id="IPR046531">
    <property type="entry name" value="DUF6596"/>
</dbReference>
<dbReference type="Gene3D" id="1.10.10.10">
    <property type="entry name" value="Winged helix-like DNA-binding domain superfamily/Winged helix DNA-binding domain"/>
    <property type="match status" value="1"/>
</dbReference>
<gene>
    <name evidence="8" type="ORF">GCM10009789_30850</name>
</gene>
<evidence type="ECO:0000313" key="8">
    <source>
        <dbReference type="EMBL" id="GAA1575258.1"/>
    </source>
</evidence>
<evidence type="ECO:0000313" key="9">
    <source>
        <dbReference type="Proteomes" id="UP001500393"/>
    </source>
</evidence>
<dbReference type="PANTHER" id="PTHR47756:SF2">
    <property type="entry name" value="BLL6612 PROTEIN"/>
    <property type="match status" value="1"/>
</dbReference>
<evidence type="ECO:0000256" key="1">
    <source>
        <dbReference type="ARBA" id="ARBA00010641"/>
    </source>
</evidence>
<dbReference type="InterPro" id="IPR013324">
    <property type="entry name" value="RNA_pol_sigma_r3/r4-like"/>
</dbReference>
<evidence type="ECO:0000256" key="4">
    <source>
        <dbReference type="ARBA" id="ARBA00023163"/>
    </source>
</evidence>
<dbReference type="RefSeq" id="WP_344214248.1">
    <property type="nucleotide sequence ID" value="NZ_BAAAOS010000019.1"/>
</dbReference>
<dbReference type="NCBIfam" id="TIGR02937">
    <property type="entry name" value="sigma70-ECF"/>
    <property type="match status" value="1"/>
</dbReference>
<evidence type="ECO:0000256" key="2">
    <source>
        <dbReference type="ARBA" id="ARBA00023015"/>
    </source>
</evidence>
<protein>
    <submittedName>
        <fullName evidence="8">Sigma factor-like helix-turn-helix DNA-binding protein</fullName>
    </submittedName>
</protein>
<proteinExistence type="inferred from homology"/>
<evidence type="ECO:0000259" key="7">
    <source>
        <dbReference type="Pfam" id="PF20239"/>
    </source>
</evidence>
<dbReference type="EMBL" id="BAAAOS010000019">
    <property type="protein sequence ID" value="GAA1575258.1"/>
    <property type="molecule type" value="Genomic_DNA"/>
</dbReference>
<dbReference type="Gene3D" id="1.10.1740.10">
    <property type="match status" value="1"/>
</dbReference>
<evidence type="ECO:0000256" key="3">
    <source>
        <dbReference type="ARBA" id="ARBA00023082"/>
    </source>
</evidence>
<reference evidence="8 9" key="1">
    <citation type="journal article" date="2019" name="Int. J. Syst. Evol. Microbiol.">
        <title>The Global Catalogue of Microorganisms (GCM) 10K type strain sequencing project: providing services to taxonomists for standard genome sequencing and annotation.</title>
        <authorList>
            <consortium name="The Broad Institute Genomics Platform"/>
            <consortium name="The Broad Institute Genome Sequencing Center for Infectious Disease"/>
            <person name="Wu L."/>
            <person name="Ma J."/>
        </authorList>
    </citation>
    <scope>NUCLEOTIDE SEQUENCE [LARGE SCALE GENOMIC DNA]</scope>
    <source>
        <strain evidence="8 9">JCM 14969</strain>
    </source>
</reference>
<dbReference type="Pfam" id="PF08281">
    <property type="entry name" value="Sigma70_r4_2"/>
    <property type="match status" value="1"/>
</dbReference>
<dbReference type="SUPFAM" id="SSF88659">
    <property type="entry name" value="Sigma3 and sigma4 domains of RNA polymerase sigma factors"/>
    <property type="match status" value="1"/>
</dbReference>
<dbReference type="PANTHER" id="PTHR47756">
    <property type="entry name" value="BLL6612 PROTEIN-RELATED"/>
    <property type="match status" value="1"/>
</dbReference>
<dbReference type="Proteomes" id="UP001500393">
    <property type="component" value="Unassembled WGS sequence"/>
</dbReference>
<sequence length="415" mass="45749">MDEAELETLLRELTPQVLGAVVRRTGDFTAAEDAVQEALIAAARTWPREGIPGNPRGWLIQSASRRFIDEIRQERARRKREELAAQRDVPAEDVEEKDDTLRLLFLCCHPALTPASAIALTLRAVGGLTTAEIARAYLVPEATMAQRITRAKLKLKGMDFDLEPSEERLRQVLHVLYLLFNEGYTSSGGAELHRADLSGEAIRLTRMVHGLLPEWLTGVAGWGQQVQGQVTGLLALMLLTDARRPARTGPAGELIPLADQDRSLWDKDFISEGLELAVDAFGRKPLGEYQLQAAIAALHDEVDRPEDTDWPQIVALYDLLEDLSGNPMVTLNRAIAVAMVDGPKAGLELLEPLDDKLAGHYRLDAVRGHLFEQIGDLETAAKYFSTAARRTTSLPERDYLTTKAAEVSGAGRKPQ</sequence>
<accession>A0ABN2DFS5</accession>
<feature type="domain" description="RNA polymerase sigma factor 70 region 4 type 2" evidence="6">
    <location>
        <begin position="104"/>
        <end position="155"/>
    </location>
</feature>
<dbReference type="SUPFAM" id="SSF88946">
    <property type="entry name" value="Sigma2 domain of RNA polymerase sigma factors"/>
    <property type="match status" value="1"/>
</dbReference>
<evidence type="ECO:0000259" key="5">
    <source>
        <dbReference type="Pfam" id="PF04542"/>
    </source>
</evidence>
<keyword evidence="2" id="KW-0805">Transcription regulation</keyword>
<feature type="domain" description="RNA polymerase sigma-70 region 2" evidence="5">
    <location>
        <begin position="10"/>
        <end position="75"/>
    </location>
</feature>
<dbReference type="Pfam" id="PF04542">
    <property type="entry name" value="Sigma70_r2"/>
    <property type="match status" value="1"/>
</dbReference>
<dbReference type="InterPro" id="IPR013249">
    <property type="entry name" value="RNA_pol_sigma70_r4_t2"/>
</dbReference>
<name>A0ABN2DFS5_9ACTN</name>
<dbReference type="InterPro" id="IPR007627">
    <property type="entry name" value="RNA_pol_sigma70_r2"/>
</dbReference>
<comment type="similarity">
    <text evidence="1">Belongs to the sigma-70 factor family. ECF subfamily.</text>
</comment>
<dbReference type="InterPro" id="IPR036388">
    <property type="entry name" value="WH-like_DNA-bd_sf"/>
</dbReference>
<organism evidence="8 9">
    <name type="scientific">Kribbella sancticallisti</name>
    <dbReference type="NCBI Taxonomy" id="460087"/>
    <lineage>
        <taxon>Bacteria</taxon>
        <taxon>Bacillati</taxon>
        <taxon>Actinomycetota</taxon>
        <taxon>Actinomycetes</taxon>
        <taxon>Propionibacteriales</taxon>
        <taxon>Kribbellaceae</taxon>
        <taxon>Kribbella</taxon>
    </lineage>
</organism>
<keyword evidence="3" id="KW-0731">Sigma factor</keyword>
<keyword evidence="9" id="KW-1185">Reference proteome</keyword>
<dbReference type="InterPro" id="IPR013325">
    <property type="entry name" value="RNA_pol_sigma_r2"/>
</dbReference>
<feature type="domain" description="DUF6596" evidence="7">
    <location>
        <begin position="168"/>
        <end position="278"/>
    </location>
</feature>
<dbReference type="Pfam" id="PF20239">
    <property type="entry name" value="DUF6596"/>
    <property type="match status" value="1"/>
</dbReference>
<keyword evidence="4" id="KW-0804">Transcription</keyword>
<dbReference type="InterPro" id="IPR014284">
    <property type="entry name" value="RNA_pol_sigma-70_dom"/>
</dbReference>
<evidence type="ECO:0000259" key="6">
    <source>
        <dbReference type="Pfam" id="PF08281"/>
    </source>
</evidence>
<comment type="caution">
    <text evidence="8">The sequence shown here is derived from an EMBL/GenBank/DDBJ whole genome shotgun (WGS) entry which is preliminary data.</text>
</comment>